<dbReference type="UniPathway" id="UPA00056">
    <property type="reaction ID" value="UER00093"/>
</dbReference>
<dbReference type="CDD" id="cd02516">
    <property type="entry name" value="CDP-ME_synthetase"/>
    <property type="match status" value="1"/>
</dbReference>
<accession>A0A1F6TIA5</accession>
<evidence type="ECO:0000256" key="2">
    <source>
        <dbReference type="ARBA" id="ARBA00004787"/>
    </source>
</evidence>
<comment type="caution">
    <text evidence="7">Lacks conserved residue(s) required for the propagation of feature annotation.</text>
</comment>
<dbReference type="NCBIfam" id="TIGR00453">
    <property type="entry name" value="ispD"/>
    <property type="match status" value="1"/>
</dbReference>
<comment type="similarity">
    <text evidence="3 7">Belongs to the IspD/TarI cytidylyltransferase family. IspD subfamily.</text>
</comment>
<dbReference type="Proteomes" id="UP000179344">
    <property type="component" value="Unassembled WGS sequence"/>
</dbReference>
<evidence type="ECO:0000256" key="4">
    <source>
        <dbReference type="ARBA" id="ARBA00022679"/>
    </source>
</evidence>
<evidence type="ECO:0000256" key="7">
    <source>
        <dbReference type="HAMAP-Rule" id="MF_00108"/>
    </source>
</evidence>
<dbReference type="InterPro" id="IPR001228">
    <property type="entry name" value="IspD"/>
</dbReference>
<reference evidence="8 9" key="1">
    <citation type="journal article" date="2016" name="Nat. Commun.">
        <title>Thousands of microbial genomes shed light on interconnected biogeochemical processes in an aquifer system.</title>
        <authorList>
            <person name="Anantharaman K."/>
            <person name="Brown C.T."/>
            <person name="Hug L.A."/>
            <person name="Sharon I."/>
            <person name="Castelle C.J."/>
            <person name="Probst A.J."/>
            <person name="Thomas B.C."/>
            <person name="Singh A."/>
            <person name="Wilkins M.J."/>
            <person name="Karaoz U."/>
            <person name="Brodie E.L."/>
            <person name="Williams K.H."/>
            <person name="Hubbard S.S."/>
            <person name="Banfield J.F."/>
        </authorList>
    </citation>
    <scope>NUCLEOTIDE SEQUENCE [LARGE SCALE GENOMIC DNA]</scope>
</reference>
<sequence>MQAALPKQYLPLLGRPLIAHTIERLCAHPLVRGVIVGISPQDTHWAGLRRDLARQPKLLGSFAGGATRAETVRNGLKALQAHTEASDWVLVHDAVRPCVRVSDMDKLIKSVGGTSDGGLLALPVSDTVKRADDNGCVRETVARAGLWRALTPQMFRIGRLLDAIERALKSGAEITDEAAAVEAAGGRPRLVMGHADNIKITVPEDLALAELFLRRQEGRA</sequence>
<feature type="site" description="Transition state stabilizer" evidence="7">
    <location>
        <position position="7"/>
    </location>
</feature>
<comment type="caution">
    <text evidence="8">The sequence shown here is derived from an EMBL/GenBank/DDBJ whole genome shotgun (WGS) entry which is preliminary data.</text>
</comment>
<evidence type="ECO:0000256" key="3">
    <source>
        <dbReference type="ARBA" id="ARBA00009789"/>
    </source>
</evidence>
<evidence type="ECO:0000256" key="1">
    <source>
        <dbReference type="ARBA" id="ARBA00001282"/>
    </source>
</evidence>
<proteinExistence type="inferred from homology"/>
<feature type="site" description="Positions MEP for the nucleophilic attack" evidence="7">
    <location>
        <position position="143"/>
    </location>
</feature>
<evidence type="ECO:0000256" key="5">
    <source>
        <dbReference type="ARBA" id="ARBA00022695"/>
    </source>
</evidence>
<dbReference type="SUPFAM" id="SSF53448">
    <property type="entry name" value="Nucleotide-diphospho-sugar transferases"/>
    <property type="match status" value="1"/>
</dbReference>
<dbReference type="Pfam" id="PF01128">
    <property type="entry name" value="IspD"/>
    <property type="match status" value="1"/>
</dbReference>
<name>A0A1F6TIA5_9PROT</name>
<dbReference type="GO" id="GO:0019288">
    <property type="term" value="P:isopentenyl diphosphate biosynthetic process, methylerythritol 4-phosphate pathway"/>
    <property type="evidence" value="ECO:0007669"/>
    <property type="project" value="UniProtKB-UniRule"/>
</dbReference>
<dbReference type="InterPro" id="IPR034683">
    <property type="entry name" value="IspD/TarI"/>
</dbReference>
<dbReference type="HAMAP" id="MF_00108">
    <property type="entry name" value="IspD"/>
    <property type="match status" value="1"/>
</dbReference>
<dbReference type="EC" id="2.7.7.60" evidence="7"/>
<dbReference type="Gene3D" id="3.90.550.10">
    <property type="entry name" value="Spore Coat Polysaccharide Biosynthesis Protein SpsA, Chain A"/>
    <property type="match status" value="1"/>
</dbReference>
<dbReference type="FunFam" id="3.90.550.10:FF:000003">
    <property type="entry name" value="2-C-methyl-D-erythritol 4-phosphate cytidylyltransferase"/>
    <property type="match status" value="1"/>
</dbReference>
<keyword evidence="6 7" id="KW-0414">Isoprene biosynthesis</keyword>
<evidence type="ECO:0000313" key="9">
    <source>
        <dbReference type="Proteomes" id="UP000179344"/>
    </source>
</evidence>
<evidence type="ECO:0000313" key="8">
    <source>
        <dbReference type="EMBL" id="OGI44806.1"/>
    </source>
</evidence>
<dbReference type="PROSITE" id="PS01295">
    <property type="entry name" value="ISPD"/>
    <property type="match status" value="1"/>
</dbReference>
<protein>
    <recommendedName>
        <fullName evidence="7">2-C-methyl-D-erythritol 4-phosphate cytidylyltransferase</fullName>
        <ecNumber evidence="7">2.7.7.60</ecNumber>
    </recommendedName>
    <alternativeName>
        <fullName evidence="7">4-diphosphocytidyl-2C-methyl-D-erythritol synthase</fullName>
    </alternativeName>
    <alternativeName>
        <fullName evidence="7">MEP cytidylyltransferase</fullName>
        <shortName evidence="7">MCT</shortName>
    </alternativeName>
</protein>
<feature type="site" description="Positions MEP for the nucleophilic attack" evidence="7">
    <location>
        <position position="199"/>
    </location>
</feature>
<dbReference type="AlphaFoldDB" id="A0A1F6TIA5"/>
<keyword evidence="4 7" id="KW-0808">Transferase</keyword>
<comment type="pathway">
    <text evidence="2 7">Isoprenoid biosynthesis; isopentenyl diphosphate biosynthesis via DXP pathway; isopentenyl diphosphate from 1-deoxy-D-xylulose 5-phosphate: step 2/6.</text>
</comment>
<dbReference type="PANTHER" id="PTHR32125:SF4">
    <property type="entry name" value="2-C-METHYL-D-ERYTHRITOL 4-PHOSPHATE CYTIDYLYLTRANSFERASE, CHLOROPLASTIC"/>
    <property type="match status" value="1"/>
</dbReference>
<dbReference type="InterPro" id="IPR050088">
    <property type="entry name" value="IspD/TarI_cytidylyltransf_bact"/>
</dbReference>
<comment type="catalytic activity">
    <reaction evidence="1 7">
        <text>2-C-methyl-D-erythritol 4-phosphate + CTP + H(+) = 4-CDP-2-C-methyl-D-erythritol + diphosphate</text>
        <dbReference type="Rhea" id="RHEA:13429"/>
        <dbReference type="ChEBI" id="CHEBI:15378"/>
        <dbReference type="ChEBI" id="CHEBI:33019"/>
        <dbReference type="ChEBI" id="CHEBI:37563"/>
        <dbReference type="ChEBI" id="CHEBI:57823"/>
        <dbReference type="ChEBI" id="CHEBI:58262"/>
        <dbReference type="EC" id="2.7.7.60"/>
    </reaction>
</comment>
<dbReference type="InterPro" id="IPR029044">
    <property type="entry name" value="Nucleotide-diphossugar_trans"/>
</dbReference>
<evidence type="ECO:0000256" key="6">
    <source>
        <dbReference type="ARBA" id="ARBA00023229"/>
    </source>
</evidence>
<dbReference type="InterPro" id="IPR018294">
    <property type="entry name" value="ISPD_synthase_CS"/>
</dbReference>
<dbReference type="GO" id="GO:0050518">
    <property type="term" value="F:2-C-methyl-D-erythritol 4-phosphate cytidylyltransferase activity"/>
    <property type="evidence" value="ECO:0007669"/>
    <property type="project" value="UniProtKB-UniRule"/>
</dbReference>
<dbReference type="PANTHER" id="PTHR32125">
    <property type="entry name" value="2-C-METHYL-D-ERYTHRITOL 4-PHOSPHATE CYTIDYLYLTRANSFERASE, CHLOROPLASTIC"/>
    <property type="match status" value="1"/>
</dbReference>
<dbReference type="EMBL" id="MFST01000035">
    <property type="protein sequence ID" value="OGI44806.1"/>
    <property type="molecule type" value="Genomic_DNA"/>
</dbReference>
<gene>
    <name evidence="7" type="primary">ispD</name>
    <name evidence="8" type="ORF">A2V92_04570</name>
</gene>
<comment type="function">
    <text evidence="7">Catalyzes the formation of 4-diphosphocytidyl-2-C-methyl-D-erythritol from CTP and 2-C-methyl-D-erythritol 4-phosphate (MEP).</text>
</comment>
<keyword evidence="5 7" id="KW-0548">Nucleotidyltransferase</keyword>
<organism evidence="8 9">
    <name type="scientific">Candidatus Muproteobacteria bacterium RBG_16_65_31</name>
    <dbReference type="NCBI Taxonomy" id="1817759"/>
    <lineage>
        <taxon>Bacteria</taxon>
        <taxon>Pseudomonadati</taxon>
        <taxon>Pseudomonadota</taxon>
        <taxon>Candidatus Muproteobacteria</taxon>
    </lineage>
</organism>